<sequence>MGVHLRTNQYIYEVGSKDFLISFFDTIEVRLARSWFGKKYPTILNEFYNGKVTVKNLESAEKELKEIRERLKKFGPSKVVWDKTDLSKQPPWGDNISPDITDLSNYFVTSDGEDLFEVIFEAIVKAKEEDSELIIE</sequence>
<dbReference type="OrthoDB" id="5120820at2"/>
<organism evidence="1 2">
    <name type="scientific">Pontibacter virosus</name>
    <dbReference type="NCBI Taxonomy" id="1765052"/>
    <lineage>
        <taxon>Bacteria</taxon>
        <taxon>Pseudomonadati</taxon>
        <taxon>Bacteroidota</taxon>
        <taxon>Cytophagia</taxon>
        <taxon>Cytophagales</taxon>
        <taxon>Hymenobacteraceae</taxon>
        <taxon>Pontibacter</taxon>
    </lineage>
</organism>
<evidence type="ECO:0000313" key="2">
    <source>
        <dbReference type="Proteomes" id="UP000245466"/>
    </source>
</evidence>
<dbReference type="Proteomes" id="UP000245466">
    <property type="component" value="Unassembled WGS sequence"/>
</dbReference>
<gene>
    <name evidence="1" type="ORF">C8E01_106283</name>
</gene>
<evidence type="ECO:0000313" key="1">
    <source>
        <dbReference type="EMBL" id="PVY40941.1"/>
    </source>
</evidence>
<dbReference type="AlphaFoldDB" id="A0A2U1AX59"/>
<protein>
    <submittedName>
        <fullName evidence="1">Immunity protein 70 of polymorphic toxin system</fullName>
    </submittedName>
</protein>
<dbReference type="Pfam" id="PF15601">
    <property type="entry name" value="Imm70"/>
    <property type="match status" value="1"/>
</dbReference>
<accession>A0A2U1AX59</accession>
<keyword evidence="2" id="KW-1185">Reference proteome</keyword>
<dbReference type="RefSeq" id="WP_116543668.1">
    <property type="nucleotide sequence ID" value="NZ_QEKI01000006.1"/>
</dbReference>
<name>A0A2U1AX59_9BACT</name>
<proteinExistence type="predicted"/>
<dbReference type="EMBL" id="QEKI01000006">
    <property type="protein sequence ID" value="PVY40941.1"/>
    <property type="molecule type" value="Genomic_DNA"/>
</dbReference>
<comment type="caution">
    <text evidence="1">The sequence shown here is derived from an EMBL/GenBank/DDBJ whole genome shotgun (WGS) entry which is preliminary data.</text>
</comment>
<dbReference type="InterPro" id="IPR028185">
    <property type="entry name" value="Imm70"/>
</dbReference>
<reference evidence="1 2" key="1">
    <citation type="submission" date="2018-04" db="EMBL/GenBank/DDBJ databases">
        <title>Genomic Encyclopedia of Type Strains, Phase IV (KMG-IV): sequencing the most valuable type-strain genomes for metagenomic binning, comparative biology and taxonomic classification.</title>
        <authorList>
            <person name="Goeker M."/>
        </authorList>
    </citation>
    <scope>NUCLEOTIDE SEQUENCE [LARGE SCALE GENOMIC DNA]</scope>
    <source>
        <strain evidence="1 2">DSM 100231</strain>
    </source>
</reference>